<comment type="caution">
    <text evidence="5">The sequence shown here is derived from an EMBL/GenBank/DDBJ whole genome shotgun (WGS) entry which is preliminary data.</text>
</comment>
<comment type="similarity">
    <text evidence="2 4">Belongs to the glucose-6-phosphate 1-epimerase family.</text>
</comment>
<dbReference type="Gene3D" id="2.70.98.10">
    <property type="match status" value="1"/>
</dbReference>
<dbReference type="Pfam" id="PF01263">
    <property type="entry name" value="Aldose_epim"/>
    <property type="match status" value="1"/>
</dbReference>
<reference evidence="6" key="1">
    <citation type="submission" date="2023-07" db="EMBL/GenBank/DDBJ databases">
        <title>Draft genome sequence of Agarivorans aestuarii strain ZMCS4, a CAZymes producing bacteria isolated from the marine brown algae Clodostephus spongiosus.</title>
        <authorList>
            <person name="Lorente B."/>
            <person name="Cabral C."/>
            <person name="Frias J."/>
            <person name="Faria J."/>
            <person name="Toubarro D."/>
        </authorList>
    </citation>
    <scope>NUCLEOTIDE SEQUENCE [LARGE SCALE GENOMIC DNA]</scope>
    <source>
        <strain evidence="6">ZMCS4</strain>
    </source>
</reference>
<dbReference type="CDD" id="cd09020">
    <property type="entry name" value="D-hex-6-P-epi_like"/>
    <property type="match status" value="1"/>
</dbReference>
<keyword evidence="6" id="KW-1185">Reference proteome</keyword>
<dbReference type="InterPro" id="IPR025532">
    <property type="entry name" value="G6P_1-epimerase"/>
</dbReference>
<gene>
    <name evidence="5" type="ORF">SNR37_001693</name>
</gene>
<accession>A0ABU7FYX8</accession>
<dbReference type="InterPro" id="IPR011013">
    <property type="entry name" value="Gal_mutarotase_sf_dom"/>
</dbReference>
<keyword evidence="3 4" id="KW-0413">Isomerase</keyword>
<evidence type="ECO:0000256" key="3">
    <source>
        <dbReference type="ARBA" id="ARBA00023235"/>
    </source>
</evidence>
<dbReference type="Proteomes" id="UP001310248">
    <property type="component" value="Unassembled WGS sequence"/>
</dbReference>
<evidence type="ECO:0000256" key="4">
    <source>
        <dbReference type="PIRNR" id="PIRNR016020"/>
    </source>
</evidence>
<protein>
    <recommendedName>
        <fullName evidence="4">Putative glucose-6-phosphate 1-epimerase</fullName>
        <ecNumber evidence="4">5.1.3.15</ecNumber>
    </recommendedName>
</protein>
<reference evidence="5 6" key="2">
    <citation type="submission" date="2023-12" db="EMBL/GenBank/DDBJ databases">
        <authorList>
            <consortium name="Cladostephus spongiosus"/>
            <person name="Lorente B."/>
            <person name="Cabral C."/>
            <person name="Frias J."/>
            <person name="Faria J."/>
            <person name="Toubarro D."/>
        </authorList>
    </citation>
    <scope>NUCLEOTIDE SEQUENCE [LARGE SCALE GENOMIC DNA]</scope>
    <source>
        <strain evidence="5 6">ZMCS4</strain>
    </source>
</reference>
<dbReference type="EC" id="5.1.3.15" evidence="4"/>
<dbReference type="PIRSF" id="PIRSF016020">
    <property type="entry name" value="PHexose_mutarotase"/>
    <property type="match status" value="1"/>
</dbReference>
<dbReference type="InterPro" id="IPR008183">
    <property type="entry name" value="Aldose_1/G6P_1-epimerase"/>
</dbReference>
<sequence length="282" mass="31442">MILEKLKLKVVKQIDNAVFEVSNAEGMVFYWVDHPKAKALIAQQGAHLVSYRPNPGKETLWLSDDSQFTLGKATRGGVPICWPRFGNLGDESLPKHGFARTSLWTLDEINTSEDSCSVRLTLNHSSVPDIALTCSFTFSNQLSIDLVTKNNSQHEFEFTGALHSYFITDVKKLHIGSLGTQYFDALSQKVLVESEGFKLSEETDRIYLQSAASNVISNGEHSLNIHHSGNDSVVVWNPGEQLAKKMDDVSDYRRFICVETAITQSPVRLAPKQSHCLQQTIS</sequence>
<evidence type="ECO:0000256" key="1">
    <source>
        <dbReference type="ARBA" id="ARBA00001096"/>
    </source>
</evidence>
<proteinExistence type="inferred from homology"/>
<dbReference type="EMBL" id="JAYDYW010000002">
    <property type="protein sequence ID" value="MEE1672378.1"/>
    <property type="molecule type" value="Genomic_DNA"/>
</dbReference>
<evidence type="ECO:0000313" key="5">
    <source>
        <dbReference type="EMBL" id="MEE1672378.1"/>
    </source>
</evidence>
<name>A0ABU7FYX8_9ALTE</name>
<dbReference type="RefSeq" id="WP_329773718.1">
    <property type="nucleotide sequence ID" value="NZ_JAYDYW010000002.1"/>
</dbReference>
<dbReference type="InterPro" id="IPR014718">
    <property type="entry name" value="GH-type_carb-bd"/>
</dbReference>
<evidence type="ECO:0000256" key="2">
    <source>
        <dbReference type="ARBA" id="ARBA00005866"/>
    </source>
</evidence>
<dbReference type="PANTHER" id="PTHR11122:SF13">
    <property type="entry name" value="GLUCOSE-6-PHOSPHATE 1-EPIMERASE"/>
    <property type="match status" value="1"/>
</dbReference>
<dbReference type="PANTHER" id="PTHR11122">
    <property type="entry name" value="APOSPORY-ASSOCIATED PROTEIN C-RELATED"/>
    <property type="match status" value="1"/>
</dbReference>
<comment type="catalytic activity">
    <reaction evidence="1">
        <text>alpha-D-glucose 6-phosphate = beta-D-glucose 6-phosphate</text>
        <dbReference type="Rhea" id="RHEA:16249"/>
        <dbReference type="ChEBI" id="CHEBI:58225"/>
        <dbReference type="ChEBI" id="CHEBI:58247"/>
        <dbReference type="EC" id="5.1.3.15"/>
    </reaction>
</comment>
<organism evidence="5 6">
    <name type="scientific">Agarivorans aestuarii</name>
    <dbReference type="NCBI Taxonomy" id="1563703"/>
    <lineage>
        <taxon>Bacteria</taxon>
        <taxon>Pseudomonadati</taxon>
        <taxon>Pseudomonadota</taxon>
        <taxon>Gammaproteobacteria</taxon>
        <taxon>Alteromonadales</taxon>
        <taxon>Alteromonadaceae</taxon>
        <taxon>Agarivorans</taxon>
    </lineage>
</organism>
<evidence type="ECO:0000313" key="6">
    <source>
        <dbReference type="Proteomes" id="UP001310248"/>
    </source>
</evidence>
<dbReference type="SUPFAM" id="SSF74650">
    <property type="entry name" value="Galactose mutarotase-like"/>
    <property type="match status" value="1"/>
</dbReference>